<keyword evidence="3" id="KW-1185">Reference proteome</keyword>
<gene>
    <name evidence="2" type="ORF">M9Y10_037932</name>
</gene>
<comment type="caution">
    <text evidence="2">The sequence shown here is derived from an EMBL/GenBank/DDBJ whole genome shotgun (WGS) entry which is preliminary data.</text>
</comment>
<organism evidence="2 3">
    <name type="scientific">Tritrichomonas musculus</name>
    <dbReference type="NCBI Taxonomy" id="1915356"/>
    <lineage>
        <taxon>Eukaryota</taxon>
        <taxon>Metamonada</taxon>
        <taxon>Parabasalia</taxon>
        <taxon>Tritrichomonadida</taxon>
        <taxon>Tritrichomonadidae</taxon>
        <taxon>Tritrichomonas</taxon>
    </lineage>
</organism>
<proteinExistence type="predicted"/>
<keyword evidence="1" id="KW-0175">Coiled coil</keyword>
<feature type="coiled-coil region" evidence="1">
    <location>
        <begin position="271"/>
        <end position="344"/>
    </location>
</feature>
<name>A0ABR2K771_9EUKA</name>
<dbReference type="Gene3D" id="3.30.710.10">
    <property type="entry name" value="Potassium Channel Kv1.1, Chain A"/>
    <property type="match status" value="1"/>
</dbReference>
<accession>A0ABR2K771</accession>
<evidence type="ECO:0000256" key="1">
    <source>
        <dbReference type="SAM" id="Coils"/>
    </source>
</evidence>
<reference evidence="2 3" key="1">
    <citation type="submission" date="2024-04" db="EMBL/GenBank/DDBJ databases">
        <title>Tritrichomonas musculus Genome.</title>
        <authorList>
            <person name="Alves-Ferreira E."/>
            <person name="Grigg M."/>
            <person name="Lorenzi H."/>
            <person name="Galac M."/>
        </authorList>
    </citation>
    <scope>NUCLEOTIDE SEQUENCE [LARGE SCALE GENOMIC DNA]</scope>
    <source>
        <strain evidence="2 3">EAF2021</strain>
    </source>
</reference>
<evidence type="ECO:0000313" key="3">
    <source>
        <dbReference type="Proteomes" id="UP001470230"/>
    </source>
</evidence>
<protein>
    <recommendedName>
        <fullName evidence="4">SUN domain-containing protein</fullName>
    </recommendedName>
</protein>
<dbReference type="Proteomes" id="UP001470230">
    <property type="component" value="Unassembled WGS sequence"/>
</dbReference>
<dbReference type="EMBL" id="JAPFFF010000006">
    <property type="protein sequence ID" value="KAK8886899.1"/>
    <property type="molecule type" value="Genomic_DNA"/>
</dbReference>
<evidence type="ECO:0008006" key="4">
    <source>
        <dbReference type="Google" id="ProtNLM"/>
    </source>
</evidence>
<dbReference type="InterPro" id="IPR011333">
    <property type="entry name" value="SKP1/BTB/POZ_sf"/>
</dbReference>
<evidence type="ECO:0000313" key="2">
    <source>
        <dbReference type="EMBL" id="KAK8886899.1"/>
    </source>
</evidence>
<sequence length="517" mass="61489">MQNPIFIQIKKELPKTNYFVYKKDQYPFNFDLFKYSSNFFVKNQKLIEESQIIQLVDKDSEDSLNFSSDTIQNFINYVQREPIPLSKENVVALNYLASRYEVDSLIKDTEEYISEHHDEIALQILLIHQNDSKFQTKTYENVISEHFPDYINNDQLLSINISILYRIFTKYQTKNQTNENEILDFLFKCLDKYGKEASVLFTNINFDNIYSDHLNRLLTDYSNIFDFHYINSAFLKTIYDKQSEIIRNQIQQEKFFFDIKKEFEKMKSDFANQLDSQKKKYENEISQLRSEMNTMSEMHRQKEDSFEKSQIEYNSKIKELEKRNEELSKEQLNSKSAIENLQKLSEIQMNRIDCQHGIFHYFFETYNENPVKQGLISIEGNSDNPGYETVLPEIINSKWEGTHWCSKMAENSYIKIDFKEFLVKIDKYHLKVGNSFGSYRFNSWTLMGITKDNKEIILHEVNNSSEITKSHPETTVSIHNDSFVNSIRLIMRGKNSENCFYMCMFNIELYGSILELK</sequence>